<sequence>MARTSALSPHHQKVRGRELGNSDQIYDLRILEQTSVG</sequence>
<dbReference type="EMBL" id="CAJVCH010329602">
    <property type="protein sequence ID" value="CAG7786937.1"/>
    <property type="molecule type" value="Genomic_DNA"/>
</dbReference>
<feature type="non-terminal residue" evidence="1">
    <location>
        <position position="37"/>
    </location>
</feature>
<evidence type="ECO:0000313" key="1">
    <source>
        <dbReference type="EMBL" id="CAG7786937.1"/>
    </source>
</evidence>
<evidence type="ECO:0000313" key="2">
    <source>
        <dbReference type="Proteomes" id="UP000708208"/>
    </source>
</evidence>
<keyword evidence="2" id="KW-1185">Reference proteome</keyword>
<protein>
    <submittedName>
        <fullName evidence="1">Uncharacterized protein</fullName>
    </submittedName>
</protein>
<comment type="caution">
    <text evidence="1">The sequence shown here is derived from an EMBL/GenBank/DDBJ whole genome shotgun (WGS) entry which is preliminary data.</text>
</comment>
<gene>
    <name evidence="1" type="ORF">AFUS01_LOCUS25483</name>
</gene>
<proteinExistence type="predicted"/>
<organism evidence="1 2">
    <name type="scientific">Allacma fusca</name>
    <dbReference type="NCBI Taxonomy" id="39272"/>
    <lineage>
        <taxon>Eukaryota</taxon>
        <taxon>Metazoa</taxon>
        <taxon>Ecdysozoa</taxon>
        <taxon>Arthropoda</taxon>
        <taxon>Hexapoda</taxon>
        <taxon>Collembola</taxon>
        <taxon>Symphypleona</taxon>
        <taxon>Sminthuridae</taxon>
        <taxon>Allacma</taxon>
    </lineage>
</organism>
<reference evidence="1" key="1">
    <citation type="submission" date="2021-06" db="EMBL/GenBank/DDBJ databases">
        <authorList>
            <person name="Hodson N. C."/>
            <person name="Mongue J. A."/>
            <person name="Jaron S. K."/>
        </authorList>
    </citation>
    <scope>NUCLEOTIDE SEQUENCE</scope>
</reference>
<dbReference type="Proteomes" id="UP000708208">
    <property type="component" value="Unassembled WGS sequence"/>
</dbReference>
<accession>A0A8J2KEA9</accession>
<dbReference type="AlphaFoldDB" id="A0A8J2KEA9"/>
<name>A0A8J2KEA9_9HEXA</name>